<feature type="binding site" evidence="3">
    <location>
        <position position="139"/>
    </location>
    <ligand>
        <name>Mn(2+)</name>
        <dbReference type="ChEBI" id="CHEBI:29035"/>
        <label>2</label>
    </ligand>
</feature>
<dbReference type="InterPro" id="IPR017439">
    <property type="entry name" value="Amidohydrolase"/>
</dbReference>
<dbReference type="SUPFAM" id="SSF53187">
    <property type="entry name" value="Zn-dependent exopeptidases"/>
    <property type="match status" value="1"/>
</dbReference>
<dbReference type="GO" id="GO:0016787">
    <property type="term" value="F:hydrolase activity"/>
    <property type="evidence" value="ECO:0007669"/>
    <property type="project" value="UniProtKB-KW"/>
</dbReference>
<comment type="similarity">
    <text evidence="1">Belongs to the peptidase M20 family.</text>
</comment>
<dbReference type="Pfam" id="PF01546">
    <property type="entry name" value="Peptidase_M20"/>
    <property type="match status" value="1"/>
</dbReference>
<keyword evidence="2 5" id="KW-0378">Hydrolase</keyword>
<feature type="binding site" evidence="3">
    <location>
        <position position="165"/>
    </location>
    <ligand>
        <name>Mn(2+)</name>
        <dbReference type="ChEBI" id="CHEBI:29035"/>
        <label>2</label>
    </ligand>
</feature>
<feature type="binding site" evidence="3">
    <location>
        <position position="373"/>
    </location>
    <ligand>
        <name>Mn(2+)</name>
        <dbReference type="ChEBI" id="CHEBI:29035"/>
        <label>2</label>
    </ligand>
</feature>
<feature type="binding site" evidence="3">
    <location>
        <position position="106"/>
    </location>
    <ligand>
        <name>Mn(2+)</name>
        <dbReference type="ChEBI" id="CHEBI:29035"/>
        <label>2</label>
    </ligand>
</feature>
<dbReference type="InterPro" id="IPR002933">
    <property type="entry name" value="Peptidase_M20"/>
</dbReference>
<feature type="binding site" evidence="3">
    <location>
        <position position="104"/>
    </location>
    <ligand>
        <name>Mn(2+)</name>
        <dbReference type="ChEBI" id="CHEBI:29035"/>
        <label>2</label>
    </ligand>
</feature>
<keyword evidence="6" id="KW-1185">Reference proteome</keyword>
<dbReference type="InterPro" id="IPR011650">
    <property type="entry name" value="Peptidase_M20_dimer"/>
</dbReference>
<evidence type="ECO:0000313" key="5">
    <source>
        <dbReference type="EMBL" id="TSE34048.1"/>
    </source>
</evidence>
<feature type="domain" description="Peptidase M20 dimerisation" evidence="4">
    <location>
        <begin position="188"/>
        <end position="278"/>
    </location>
</feature>
<evidence type="ECO:0000259" key="4">
    <source>
        <dbReference type="Pfam" id="PF07687"/>
    </source>
</evidence>
<dbReference type="RefSeq" id="WP_043698359.1">
    <property type="nucleotide sequence ID" value="NZ_CP083911.1"/>
</dbReference>
<dbReference type="FunFam" id="3.30.70.360:FF:000014">
    <property type="entry name" value="N-acyl-L-amino acid amidohydrolase"/>
    <property type="match status" value="1"/>
</dbReference>
<accession>A0A554XDY0</accession>
<dbReference type="Gene3D" id="3.40.630.10">
    <property type="entry name" value="Zn peptidases"/>
    <property type="match status" value="1"/>
</dbReference>
<dbReference type="EMBL" id="VJOM01000001">
    <property type="protein sequence ID" value="TSE34048.1"/>
    <property type="molecule type" value="Genomic_DNA"/>
</dbReference>
<dbReference type="Pfam" id="PF07687">
    <property type="entry name" value="M20_dimer"/>
    <property type="match status" value="1"/>
</dbReference>
<dbReference type="PIRSF" id="PIRSF005962">
    <property type="entry name" value="Pept_M20D_amidohydro"/>
    <property type="match status" value="1"/>
</dbReference>
<dbReference type="OrthoDB" id="8875216at2"/>
<dbReference type="EC" id="3.-.-.-" evidence="5"/>
<dbReference type="PANTHER" id="PTHR11014">
    <property type="entry name" value="PEPTIDASE M20 FAMILY MEMBER"/>
    <property type="match status" value="1"/>
</dbReference>
<dbReference type="Gene3D" id="3.30.70.360">
    <property type="match status" value="1"/>
</dbReference>
<dbReference type="SUPFAM" id="SSF55031">
    <property type="entry name" value="Bacterial exopeptidase dimerisation domain"/>
    <property type="match status" value="1"/>
</dbReference>
<dbReference type="GO" id="GO:0046872">
    <property type="term" value="F:metal ion binding"/>
    <property type="evidence" value="ECO:0007669"/>
    <property type="project" value="UniProtKB-KW"/>
</dbReference>
<sequence>MKLIEPIVAQAAAFAAIRRDLHAHPELCFEEVRTAERVAALLGEWGIPVHWGLGKTGVVGVLHGRDGGACGRAVGLRADMDALPMTELNTFDHASRHPGRMHACGHDGHTAMLLAAAQHLAQQRDFDGTVVLIFQPAEEGGGGAREMIADGLFERFPVEAVFGMHNWPGLPVGTFAVSPGPVMASSNEFRITLRGKGGHAALPHTTVDPVPVACQLVQAFQTILTRNLRPVEPGVISVTMIHAGETTNVVPDHCEIQGTVRTFTVETLDLIEARMRALTEGIGAAFGVQVDFHFRRNYPPTVNHAPEAAFAAEVMRDIVGPERVVAQEPTMGAEDFAYMLQARPGAYVFIGNGDGAHRADYGPGHDAGPCTLHNPRYDFNDALIPLGATFWVTLAKRWLARPQTAPAQS</sequence>
<dbReference type="InterPro" id="IPR036264">
    <property type="entry name" value="Bact_exopeptidase_dim_dom"/>
</dbReference>
<dbReference type="NCBIfam" id="TIGR01891">
    <property type="entry name" value="amidohydrolases"/>
    <property type="match status" value="1"/>
</dbReference>
<evidence type="ECO:0000256" key="3">
    <source>
        <dbReference type="PIRSR" id="PIRSR005962-1"/>
    </source>
</evidence>
<keyword evidence="3" id="KW-0479">Metal-binding</keyword>
<dbReference type="STRING" id="307486.GCA_000807215_00183"/>
<evidence type="ECO:0000313" key="6">
    <source>
        <dbReference type="Proteomes" id="UP000317763"/>
    </source>
</evidence>
<dbReference type="Proteomes" id="UP000317763">
    <property type="component" value="Unassembled WGS sequence"/>
</dbReference>
<reference evidence="5 6" key="1">
    <citation type="submission" date="2019-07" db="EMBL/GenBank/DDBJ databases">
        <title>Tepidimonas taiwanensis I1-1 draft genome.</title>
        <authorList>
            <person name="Da Costa M.S."/>
            <person name="Froufe H.J.C."/>
            <person name="Egas C."/>
            <person name="Albuquerque L."/>
        </authorList>
    </citation>
    <scope>NUCLEOTIDE SEQUENCE [LARGE SCALE GENOMIC DNA]</scope>
    <source>
        <strain evidence="5 6">I1-1</strain>
    </source>
</reference>
<evidence type="ECO:0000256" key="1">
    <source>
        <dbReference type="ARBA" id="ARBA00006153"/>
    </source>
</evidence>
<gene>
    <name evidence="5" type="primary">yxeP</name>
    <name evidence="5" type="ORF">Ttaiw_00108</name>
</gene>
<evidence type="ECO:0000256" key="2">
    <source>
        <dbReference type="ARBA" id="ARBA00022801"/>
    </source>
</evidence>
<keyword evidence="3" id="KW-0464">Manganese</keyword>
<comment type="cofactor">
    <cofactor evidence="3">
        <name>Mn(2+)</name>
        <dbReference type="ChEBI" id="CHEBI:29035"/>
    </cofactor>
    <text evidence="3">The Mn(2+) ion enhances activity.</text>
</comment>
<name>A0A554XDY0_9BURK</name>
<dbReference type="CDD" id="cd05666">
    <property type="entry name" value="M20_Acy1-like"/>
    <property type="match status" value="1"/>
</dbReference>
<comment type="caution">
    <text evidence="5">The sequence shown here is derived from an EMBL/GenBank/DDBJ whole genome shotgun (WGS) entry which is preliminary data.</text>
</comment>
<proteinExistence type="inferred from homology"/>
<protein>
    <submittedName>
        <fullName evidence="5">Putative hydrolase YxeP</fullName>
        <ecNumber evidence="5">3.-.-.-</ecNumber>
    </submittedName>
</protein>
<dbReference type="PANTHER" id="PTHR11014:SF63">
    <property type="entry name" value="METALLOPEPTIDASE, PUTATIVE (AFU_ORTHOLOGUE AFUA_6G09600)-RELATED"/>
    <property type="match status" value="1"/>
</dbReference>
<organism evidence="5 6">
    <name type="scientific">Tepidimonas taiwanensis</name>
    <dbReference type="NCBI Taxonomy" id="307486"/>
    <lineage>
        <taxon>Bacteria</taxon>
        <taxon>Pseudomonadati</taxon>
        <taxon>Pseudomonadota</taxon>
        <taxon>Betaproteobacteria</taxon>
        <taxon>Burkholderiales</taxon>
        <taxon>Tepidimonas</taxon>
    </lineage>
</organism>
<dbReference type="AlphaFoldDB" id="A0A554XDY0"/>